<keyword evidence="4" id="KW-0762">Sugar transport</keyword>
<dbReference type="PANTHER" id="PTHR43649">
    <property type="entry name" value="ARABINOSE-BINDING PROTEIN-RELATED"/>
    <property type="match status" value="1"/>
</dbReference>
<dbReference type="Gene3D" id="3.40.190.10">
    <property type="entry name" value="Periplasmic binding protein-like II"/>
    <property type="match status" value="2"/>
</dbReference>
<proteinExistence type="inferred from homology"/>
<reference evidence="11" key="1">
    <citation type="submission" date="2017-03" db="EMBL/GenBank/DDBJ databases">
        <authorList>
            <person name="Safronova V.I."/>
            <person name="Sazanova A.L."/>
            <person name="Chirak E.R."/>
        </authorList>
    </citation>
    <scope>NUCLEOTIDE SEQUENCE [LARGE SCALE GENOMIC DNA]</scope>
    <source>
        <strain evidence="11">Ach-343</strain>
    </source>
</reference>
<comment type="function">
    <text evidence="7">Part of a binding-protein-dependent transport system for a sugar.</text>
</comment>
<feature type="signal peptide" evidence="9">
    <location>
        <begin position="1"/>
        <end position="24"/>
    </location>
</feature>
<evidence type="ECO:0000256" key="3">
    <source>
        <dbReference type="ARBA" id="ARBA00022448"/>
    </source>
</evidence>
<dbReference type="Proteomes" id="UP000248616">
    <property type="component" value="Unassembled WGS sequence"/>
</dbReference>
<comment type="caution">
    <text evidence="10">The sequence shown here is derived from an EMBL/GenBank/DDBJ whole genome shotgun (WGS) entry which is preliminary data.</text>
</comment>
<dbReference type="RefSeq" id="WP_111548833.1">
    <property type="nucleotide sequence ID" value="NZ_MZXV01000080.1"/>
</dbReference>
<comment type="similarity">
    <text evidence="2">Belongs to the bacterial solute-binding protein 1 family.</text>
</comment>
<keyword evidence="5 9" id="KW-0732">Signal</keyword>
<evidence type="ECO:0000256" key="8">
    <source>
        <dbReference type="ARBA" id="ARBA00049753"/>
    </source>
</evidence>
<evidence type="ECO:0000256" key="4">
    <source>
        <dbReference type="ARBA" id="ARBA00022597"/>
    </source>
</evidence>
<dbReference type="SUPFAM" id="SSF53850">
    <property type="entry name" value="Periplasmic binding protein-like II"/>
    <property type="match status" value="1"/>
</dbReference>
<protein>
    <recommendedName>
        <fullName evidence="8">Probable sugar-binding periplasmic protein</fullName>
    </recommendedName>
</protein>
<evidence type="ECO:0000256" key="7">
    <source>
        <dbReference type="ARBA" id="ARBA00049629"/>
    </source>
</evidence>
<feature type="chain" id="PRO_5015997693" description="Probable sugar-binding periplasmic protein" evidence="9">
    <location>
        <begin position="25"/>
        <end position="418"/>
    </location>
</feature>
<dbReference type="InterPro" id="IPR006059">
    <property type="entry name" value="SBP"/>
</dbReference>
<comment type="subcellular location">
    <subcellularLocation>
        <location evidence="1">Periplasm</location>
    </subcellularLocation>
</comment>
<dbReference type="Pfam" id="PF01547">
    <property type="entry name" value="SBP_bac_1"/>
    <property type="match status" value="1"/>
</dbReference>
<dbReference type="PANTHER" id="PTHR43649:SF28">
    <property type="entry name" value="BINDING PROTEIN COMPONENT OF ABC SUGAR TRANSPORTER-RELATED"/>
    <property type="match status" value="1"/>
</dbReference>
<gene>
    <name evidence="10" type="ORF">B5V02_36390</name>
</gene>
<organism evidence="10 11">
    <name type="scientific">Mesorhizobium kowhaii</name>
    <dbReference type="NCBI Taxonomy" id="1300272"/>
    <lineage>
        <taxon>Bacteria</taxon>
        <taxon>Pseudomonadati</taxon>
        <taxon>Pseudomonadota</taxon>
        <taxon>Alphaproteobacteria</taxon>
        <taxon>Hyphomicrobiales</taxon>
        <taxon>Phyllobacteriaceae</taxon>
        <taxon>Mesorhizobium</taxon>
    </lineage>
</organism>
<dbReference type="GO" id="GO:0042597">
    <property type="term" value="C:periplasmic space"/>
    <property type="evidence" value="ECO:0007669"/>
    <property type="project" value="UniProtKB-SubCell"/>
</dbReference>
<evidence type="ECO:0000256" key="1">
    <source>
        <dbReference type="ARBA" id="ARBA00004418"/>
    </source>
</evidence>
<dbReference type="OrthoDB" id="9798191at2"/>
<name>A0A2W7BT43_9HYPH</name>
<sequence>MRYRLLTAALAATAALQFAGPAAATDLEVIHWWTSKGESAAVSQFAKAFDNDGHGDRWVDSAIALGETARSTVMQRVLGGDPPGAAQFNPGRQYEELISGGKLLDLTDVATAGKWDEVIRPKAIGSACLVDGHWWCVPVNIHSNYWAWYSKPVFEKAGVPEPKNLADFIAAAPKIKEAGLIPFAIGGDGNGWQIQLLFQDMVTEALGVAQRDKMYTTKSAEIAGGPEMKGVFTQLRTLKQFTDNGYANRNWNDTTNLVITGKAGLQVMGDWARGEFAAAGMTGVKDFGCMIGLNEAKPVVSTDGDIILFFKQGNADVEAAQKRLAALLISPEVQVAFNNAKGSMPVRGDVDMSTADPCMQKSLKAVEDPANIVTATNRFITENTNQQLNELVAQFFADDSMTADDATAKFATIIGSSD</sequence>
<evidence type="ECO:0000256" key="9">
    <source>
        <dbReference type="SAM" id="SignalP"/>
    </source>
</evidence>
<keyword evidence="6" id="KW-0574">Periplasm</keyword>
<evidence type="ECO:0000256" key="2">
    <source>
        <dbReference type="ARBA" id="ARBA00008520"/>
    </source>
</evidence>
<dbReference type="InterPro" id="IPR050490">
    <property type="entry name" value="Bact_solute-bd_prot1"/>
</dbReference>
<accession>A0A2W7BT43</accession>
<dbReference type="AlphaFoldDB" id="A0A2W7BT43"/>
<keyword evidence="3" id="KW-0813">Transport</keyword>
<evidence type="ECO:0000256" key="6">
    <source>
        <dbReference type="ARBA" id="ARBA00022764"/>
    </source>
</evidence>
<evidence type="ECO:0000313" key="11">
    <source>
        <dbReference type="Proteomes" id="UP000248616"/>
    </source>
</evidence>
<evidence type="ECO:0000256" key="5">
    <source>
        <dbReference type="ARBA" id="ARBA00022729"/>
    </source>
</evidence>
<evidence type="ECO:0000313" key="10">
    <source>
        <dbReference type="EMBL" id="PZV33774.1"/>
    </source>
</evidence>
<dbReference type="EMBL" id="MZXV01000080">
    <property type="protein sequence ID" value="PZV33774.1"/>
    <property type="molecule type" value="Genomic_DNA"/>
</dbReference>
<keyword evidence="11" id="KW-1185">Reference proteome</keyword>